<accession>A0ABN8MYG2</accession>
<dbReference type="Gene3D" id="2.40.128.680">
    <property type="match status" value="1"/>
</dbReference>
<dbReference type="Proteomes" id="UP001159405">
    <property type="component" value="Unassembled WGS sequence"/>
</dbReference>
<dbReference type="PANTHER" id="PTHR47063:SF1">
    <property type="entry name" value="RIBONUCLEASE H2 SUBUNIT C"/>
    <property type="match status" value="1"/>
</dbReference>
<organism evidence="1 2">
    <name type="scientific">Porites lobata</name>
    <dbReference type="NCBI Taxonomy" id="104759"/>
    <lineage>
        <taxon>Eukaryota</taxon>
        <taxon>Metazoa</taxon>
        <taxon>Cnidaria</taxon>
        <taxon>Anthozoa</taxon>
        <taxon>Hexacorallia</taxon>
        <taxon>Scleractinia</taxon>
        <taxon>Fungiina</taxon>
        <taxon>Poritidae</taxon>
        <taxon>Porites</taxon>
    </lineage>
</organism>
<dbReference type="PANTHER" id="PTHR47063">
    <property type="entry name" value="RIBONUCLEASE H2 SUBUNIT C"/>
    <property type="match status" value="1"/>
</dbReference>
<comment type="caution">
    <text evidence="1">The sequence shown here is derived from an EMBL/GenBank/DDBJ whole genome shotgun (WGS) entry which is preliminary data.</text>
</comment>
<dbReference type="InterPro" id="IPR052863">
    <property type="entry name" value="RNase_H2_subunit_C"/>
</dbReference>
<sequence>MASGNISVSQSSISSCPESSRIHLMACEIEHDGEAQVASYFDTSVREEEANSGVQNSVKALSASFRGRGLRGCVLNLPVGYMGYVMKEEKRPFTEEEDRVMKATHKFSQFTYWNLETPPSNNDAVVKAMQWINIASALHRSDADNEYATPENIR</sequence>
<dbReference type="CDD" id="cd09271">
    <property type="entry name" value="RNase_H2-C"/>
    <property type="match status" value="1"/>
</dbReference>
<dbReference type="EMBL" id="CALNXK010000005">
    <property type="protein sequence ID" value="CAH3037073.1"/>
    <property type="molecule type" value="Genomic_DNA"/>
</dbReference>
<proteinExistence type="predicted"/>
<dbReference type="InterPro" id="IPR013924">
    <property type="entry name" value="RNase_H2_suC"/>
</dbReference>
<keyword evidence="2" id="KW-1185">Reference proteome</keyword>
<protein>
    <submittedName>
        <fullName evidence="1">Uncharacterized protein</fullName>
    </submittedName>
</protein>
<evidence type="ECO:0000313" key="1">
    <source>
        <dbReference type="EMBL" id="CAH3037073.1"/>
    </source>
</evidence>
<reference evidence="1 2" key="1">
    <citation type="submission" date="2022-05" db="EMBL/GenBank/DDBJ databases">
        <authorList>
            <consortium name="Genoscope - CEA"/>
            <person name="William W."/>
        </authorList>
    </citation>
    <scope>NUCLEOTIDE SEQUENCE [LARGE SCALE GENOMIC DNA]</scope>
</reference>
<evidence type="ECO:0000313" key="2">
    <source>
        <dbReference type="Proteomes" id="UP001159405"/>
    </source>
</evidence>
<dbReference type="Pfam" id="PF08615">
    <property type="entry name" value="RNase_H2_suC"/>
    <property type="match status" value="1"/>
</dbReference>
<name>A0ABN8MYG2_9CNID</name>
<gene>
    <name evidence="1" type="ORF">PLOB_00035797</name>
</gene>